<name>A0A1S6HUS6_9GAMM</name>
<dbReference type="EMBL" id="CP014782">
    <property type="protein sequence ID" value="AQS39168.1"/>
    <property type="molecule type" value="Genomic_DNA"/>
</dbReference>
<evidence type="ECO:0000313" key="1">
    <source>
        <dbReference type="EMBL" id="AQS39168.1"/>
    </source>
</evidence>
<proteinExistence type="predicted"/>
<gene>
    <name evidence="1" type="ORF">Sps_04053</name>
</gene>
<keyword evidence="2" id="KW-1185">Reference proteome</keyword>
<dbReference type="STRING" id="225848.Sps_04053"/>
<dbReference type="SUPFAM" id="SSF56925">
    <property type="entry name" value="OMPA-like"/>
    <property type="match status" value="1"/>
</dbReference>
<dbReference type="Proteomes" id="UP000189545">
    <property type="component" value="Chromosome"/>
</dbReference>
<dbReference type="KEGG" id="spsw:Sps_04053"/>
<reference evidence="1 2" key="1">
    <citation type="submission" date="2016-03" db="EMBL/GenBank/DDBJ databases">
        <title>Complete genome sequence of Shewanella psychrophila WP2, a deep sea bacterium isolated from west Pacific sediment.</title>
        <authorList>
            <person name="Xu G."/>
            <person name="Jian H."/>
        </authorList>
    </citation>
    <scope>NUCLEOTIDE SEQUENCE [LARGE SCALE GENOMIC DNA]</scope>
    <source>
        <strain evidence="1 2">WP2</strain>
    </source>
</reference>
<dbReference type="RefSeq" id="WP_077754105.1">
    <property type="nucleotide sequence ID" value="NZ_CP014782.1"/>
</dbReference>
<dbReference type="AlphaFoldDB" id="A0A1S6HUS6"/>
<dbReference type="OrthoDB" id="7056944at2"/>
<evidence type="ECO:0000313" key="2">
    <source>
        <dbReference type="Proteomes" id="UP000189545"/>
    </source>
</evidence>
<protein>
    <submittedName>
        <fullName evidence="1">Outer membrane protein beta-barrel domain</fullName>
    </submittedName>
</protein>
<sequence>MALNTKFNQTWMPLLVVGTLALSPVVVADDSRFKIAVGGFYSNSDTGMDVTSPLTDKQFELDFETDLELVESEFLPFLELAYWFNAQHGIYFDWKRLHRDATNTNITVPYEFDHPDPDIDETYSIQLGAEITTTFNVDIARIGYGYDFYKDETWDLIFTAGLHVMWLELGFEGEIGACLDENCSIIDIAPDTVVFTDVTAPLPDIGLLAHYQFTDSWSITGHAQYFYIKIDNIKGELIDLSGGIEYNFEGKFAADLSYKYYKVSADIDGDYTTTNIHYGFHGPMLTLSYEF</sequence>
<organism evidence="1 2">
    <name type="scientific">Shewanella psychrophila</name>
    <dbReference type="NCBI Taxonomy" id="225848"/>
    <lineage>
        <taxon>Bacteria</taxon>
        <taxon>Pseudomonadati</taxon>
        <taxon>Pseudomonadota</taxon>
        <taxon>Gammaproteobacteria</taxon>
        <taxon>Alteromonadales</taxon>
        <taxon>Shewanellaceae</taxon>
        <taxon>Shewanella</taxon>
    </lineage>
</organism>
<dbReference type="InterPro" id="IPR011250">
    <property type="entry name" value="OMP/PagP_B-barrel"/>
</dbReference>
<accession>A0A1S6HUS6</accession>